<gene>
    <name evidence="3" type="ORF">DBV15_06905</name>
</gene>
<keyword evidence="2" id="KW-0812">Transmembrane</keyword>
<dbReference type="Proteomes" id="UP000310200">
    <property type="component" value="Unassembled WGS sequence"/>
</dbReference>
<feature type="region of interest" description="Disordered" evidence="1">
    <location>
        <begin position="82"/>
        <end position="108"/>
    </location>
</feature>
<evidence type="ECO:0000256" key="2">
    <source>
        <dbReference type="SAM" id="Phobius"/>
    </source>
</evidence>
<accession>A0A4V3S625</accession>
<reference evidence="3 4" key="1">
    <citation type="journal article" date="2019" name="Philos. Trans. R. Soc. Lond., B, Biol. Sci.">
        <title>Ant behaviour and brain gene expression of defending hosts depend on the ecological success of the intruding social parasite.</title>
        <authorList>
            <person name="Kaur R."/>
            <person name="Stoldt M."/>
            <person name="Jongepier E."/>
            <person name="Feldmeyer B."/>
            <person name="Menzel F."/>
            <person name="Bornberg-Bauer E."/>
            <person name="Foitzik S."/>
        </authorList>
    </citation>
    <scope>NUCLEOTIDE SEQUENCE [LARGE SCALE GENOMIC DNA]</scope>
    <source>
        <tissue evidence="3">Whole body</tissue>
    </source>
</reference>
<name>A0A4V3S625_9HYME</name>
<dbReference type="EMBL" id="QBLH01003981">
    <property type="protein sequence ID" value="TGZ31834.1"/>
    <property type="molecule type" value="Genomic_DNA"/>
</dbReference>
<keyword evidence="2" id="KW-1133">Transmembrane helix</keyword>
<evidence type="ECO:0000256" key="1">
    <source>
        <dbReference type="SAM" id="MobiDB-lite"/>
    </source>
</evidence>
<dbReference type="AlphaFoldDB" id="A0A4V3S625"/>
<feature type="transmembrane region" description="Helical" evidence="2">
    <location>
        <begin position="229"/>
        <end position="249"/>
    </location>
</feature>
<keyword evidence="4" id="KW-1185">Reference proteome</keyword>
<protein>
    <submittedName>
        <fullName evidence="3">Uncharacterized protein</fullName>
    </submittedName>
</protein>
<evidence type="ECO:0000313" key="3">
    <source>
        <dbReference type="EMBL" id="TGZ31834.1"/>
    </source>
</evidence>
<organism evidence="3 4">
    <name type="scientific">Temnothorax longispinosus</name>
    <dbReference type="NCBI Taxonomy" id="300112"/>
    <lineage>
        <taxon>Eukaryota</taxon>
        <taxon>Metazoa</taxon>
        <taxon>Ecdysozoa</taxon>
        <taxon>Arthropoda</taxon>
        <taxon>Hexapoda</taxon>
        <taxon>Insecta</taxon>
        <taxon>Pterygota</taxon>
        <taxon>Neoptera</taxon>
        <taxon>Endopterygota</taxon>
        <taxon>Hymenoptera</taxon>
        <taxon>Apocrita</taxon>
        <taxon>Aculeata</taxon>
        <taxon>Formicoidea</taxon>
        <taxon>Formicidae</taxon>
        <taxon>Myrmicinae</taxon>
        <taxon>Temnothorax</taxon>
    </lineage>
</organism>
<proteinExistence type="predicted"/>
<keyword evidence="2" id="KW-0472">Membrane</keyword>
<sequence length="521" mass="58241">MARKGDGNRKKAIRAAENREIEDLSPRVSKRFRTAENAFSHSGSIDLHARPLRDTRLAGISCSRSRRLDVWRFIRACKAHQPSASERGVPEQTNERMNDKRARHTRRRGKVSGTGLSRCYVQRECVLKYATRAAHCERVLVLGLICTDVLLTRRKSRVRKEKRIVSNNASDEKKLRTPVAGSAWFLIFCVNARCAQRSVAKFNNHALKSGTMPTSREAAETRELTSSRAIVYSIPGIFNLVLFGISMFAQSDEYFARISGPNTSNHALAKSPDKLSLWGHVPGKKVFREPPNLYLPSARTRDYLFFPGGYTAPAARVGASAISPTGGECTVVESLRIPRRASRARNCELARLGALQSPLAATAVAAAVATFCSFVPSRLQARRETDTAYDTATLRHFTSTPKTCDLREWIPYWVQKYVSIDILRTTRASQSQNDQSRVYLTLCGSEARWEAADDLSTVVQDRVIIDLGSRRRGSGDVGYSRRTQSETRQMVKSRPAQKPPCARATANNMQDTTRCAHYRGQ</sequence>
<evidence type="ECO:0000313" key="4">
    <source>
        <dbReference type="Proteomes" id="UP000310200"/>
    </source>
</evidence>
<comment type="caution">
    <text evidence="3">The sequence shown here is derived from an EMBL/GenBank/DDBJ whole genome shotgun (WGS) entry which is preliminary data.</text>
</comment>
<feature type="region of interest" description="Disordered" evidence="1">
    <location>
        <begin position="471"/>
        <end position="521"/>
    </location>
</feature>